<dbReference type="HAMAP" id="MF_01825">
    <property type="entry name" value="PdxB"/>
    <property type="match status" value="1"/>
</dbReference>
<dbReference type="EMBL" id="NVSR01000132">
    <property type="protein sequence ID" value="PCI23952.1"/>
    <property type="molecule type" value="Genomic_DNA"/>
</dbReference>
<evidence type="ECO:0000256" key="2">
    <source>
        <dbReference type="ARBA" id="ARBA00022490"/>
    </source>
</evidence>
<dbReference type="GO" id="GO:0051287">
    <property type="term" value="F:NAD binding"/>
    <property type="evidence" value="ECO:0007669"/>
    <property type="project" value="InterPro"/>
</dbReference>
<feature type="domain" description="Erythronate-4-phosphate dehydrogenase dimerisation" evidence="9">
    <location>
        <begin position="302"/>
        <end position="365"/>
    </location>
</feature>
<keyword evidence="4" id="KW-0520">NAD</keyword>
<name>A0A2A4SRX8_9DELT</name>
<dbReference type="EC" id="1.1.1.290" evidence="10"/>
<dbReference type="GO" id="GO:0005737">
    <property type="term" value="C:cytoplasm"/>
    <property type="evidence" value="ECO:0007669"/>
    <property type="project" value="InterPro"/>
</dbReference>
<dbReference type="Gene3D" id="3.30.1370.170">
    <property type="match status" value="1"/>
</dbReference>
<evidence type="ECO:0000259" key="7">
    <source>
        <dbReference type="Pfam" id="PF00389"/>
    </source>
</evidence>
<proteinExistence type="inferred from homology"/>
<dbReference type="SUPFAM" id="SSF51735">
    <property type="entry name" value="NAD(P)-binding Rossmann-fold domains"/>
    <property type="match status" value="1"/>
</dbReference>
<dbReference type="SUPFAM" id="SSF52283">
    <property type="entry name" value="Formate/glycerate dehydrogenase catalytic domain-like"/>
    <property type="match status" value="1"/>
</dbReference>
<dbReference type="GO" id="GO:0008615">
    <property type="term" value="P:pyridoxine biosynthetic process"/>
    <property type="evidence" value="ECO:0007669"/>
    <property type="project" value="UniProtKB-KW"/>
</dbReference>
<evidence type="ECO:0000313" key="10">
    <source>
        <dbReference type="EMBL" id="PCI23952.1"/>
    </source>
</evidence>
<dbReference type="Pfam" id="PF11890">
    <property type="entry name" value="DUF3410"/>
    <property type="match status" value="1"/>
</dbReference>
<dbReference type="InterPro" id="IPR036291">
    <property type="entry name" value="NAD(P)-bd_dom_sf"/>
</dbReference>
<organism evidence="10 11">
    <name type="scientific">SAR324 cluster bacterium</name>
    <dbReference type="NCBI Taxonomy" id="2024889"/>
    <lineage>
        <taxon>Bacteria</taxon>
        <taxon>Deltaproteobacteria</taxon>
        <taxon>SAR324 cluster</taxon>
    </lineage>
</organism>
<dbReference type="Pfam" id="PF02826">
    <property type="entry name" value="2-Hacid_dh_C"/>
    <property type="match status" value="1"/>
</dbReference>
<dbReference type="PANTHER" id="PTHR43761">
    <property type="entry name" value="D-ISOMER SPECIFIC 2-HYDROXYACID DEHYDROGENASE FAMILY PROTEIN (AFU_ORTHOLOGUE AFUA_1G13630)"/>
    <property type="match status" value="1"/>
</dbReference>
<dbReference type="InterPro" id="IPR006140">
    <property type="entry name" value="D-isomer_DH_NAD-bd"/>
</dbReference>
<evidence type="ECO:0000256" key="4">
    <source>
        <dbReference type="ARBA" id="ARBA00023027"/>
    </source>
</evidence>
<reference evidence="11" key="1">
    <citation type="submission" date="2017-08" db="EMBL/GenBank/DDBJ databases">
        <title>A dynamic microbial community with high functional redundancy inhabits the cold, oxic subseafloor aquifer.</title>
        <authorList>
            <person name="Tully B.J."/>
            <person name="Wheat C.G."/>
            <person name="Glazer B.T."/>
            <person name="Huber J.A."/>
        </authorList>
    </citation>
    <scope>NUCLEOTIDE SEQUENCE [LARGE SCALE GENOMIC DNA]</scope>
</reference>
<evidence type="ECO:0000259" key="8">
    <source>
        <dbReference type="Pfam" id="PF02826"/>
    </source>
</evidence>
<dbReference type="AlphaFoldDB" id="A0A2A4SRX8"/>
<comment type="similarity">
    <text evidence="1 6">Belongs to the D-isomer specific 2-hydroxyacid dehydrogenase family.</text>
</comment>
<dbReference type="GO" id="GO:0046983">
    <property type="term" value="F:protein dimerization activity"/>
    <property type="evidence" value="ECO:0007669"/>
    <property type="project" value="InterPro"/>
</dbReference>
<comment type="caution">
    <text evidence="10">The sequence shown here is derived from an EMBL/GenBank/DDBJ whole genome shotgun (WGS) entry which is preliminary data.</text>
</comment>
<dbReference type="GO" id="GO:0033711">
    <property type="term" value="F:4-phosphoerythronate dehydrogenase activity"/>
    <property type="evidence" value="ECO:0007669"/>
    <property type="project" value="UniProtKB-EC"/>
</dbReference>
<dbReference type="Gene3D" id="3.40.50.720">
    <property type="entry name" value="NAD(P)-binding Rossmann-like Domain"/>
    <property type="match status" value="2"/>
</dbReference>
<evidence type="ECO:0000256" key="5">
    <source>
        <dbReference type="ARBA" id="ARBA00023096"/>
    </source>
</evidence>
<feature type="domain" description="D-isomer specific 2-hydroxyacid dehydrogenase catalytic" evidence="7">
    <location>
        <begin position="26"/>
        <end position="272"/>
    </location>
</feature>
<gene>
    <name evidence="10" type="ORF">COB67_12200</name>
</gene>
<dbReference type="InterPro" id="IPR038251">
    <property type="entry name" value="PdxB_dimer_sf"/>
</dbReference>
<keyword evidence="5" id="KW-0664">Pyridoxine biosynthesis</keyword>
<evidence type="ECO:0000256" key="6">
    <source>
        <dbReference type="RuleBase" id="RU003719"/>
    </source>
</evidence>
<dbReference type="PANTHER" id="PTHR43761:SF1">
    <property type="entry name" value="D-ISOMER SPECIFIC 2-HYDROXYACID DEHYDROGENASE CATALYTIC DOMAIN-CONTAINING PROTEIN-RELATED"/>
    <property type="match status" value="1"/>
</dbReference>
<accession>A0A2A4SRX8</accession>
<dbReference type="InterPro" id="IPR020921">
    <property type="entry name" value="Erythronate-4-P_DHase"/>
</dbReference>
<dbReference type="CDD" id="cd12158">
    <property type="entry name" value="ErythrP_dh"/>
    <property type="match status" value="1"/>
</dbReference>
<evidence type="ECO:0000259" key="9">
    <source>
        <dbReference type="Pfam" id="PF11890"/>
    </source>
</evidence>
<dbReference type="Proteomes" id="UP000218113">
    <property type="component" value="Unassembled WGS sequence"/>
</dbReference>
<sequence length="375" mass="41693">MKIIVEKHIPFAQEAFSSLGEVELLPAAEITNQRLQKADVLVIRTTTKITPALLRNSRISFLGTATIGTDHVDQEYLKEHDIAFTSAPGCNAEAVGEFVINALVRLVHQKKLSLSDQILGIIGAGNTGSALKRKAEALGIRCLLNDPPLQQETGSPLYRPLEELLEQATVLSFHVPLVAQGDHPTLSLLGLKEISKLGPATILINCSRGGVLNERELVKNRAKFGGLILDVWENEPFISKELIKVTDIATPHVAGYSFDGKVKATEMIYQALCQHLQCAPSWSRESALIREVSPLIVLDHPASLEQILSHAYDIFIDDRDLRQILKREDPDILFRRLRNQYPLRREFAACQVKNSSHLQENLLVSLIQLGFQLQD</sequence>
<keyword evidence="2" id="KW-0963">Cytoplasm</keyword>
<evidence type="ECO:0000256" key="3">
    <source>
        <dbReference type="ARBA" id="ARBA00023002"/>
    </source>
</evidence>
<dbReference type="InterPro" id="IPR006139">
    <property type="entry name" value="D-isomer_2_OHA_DH_cat_dom"/>
</dbReference>
<keyword evidence="3 6" id="KW-0560">Oxidoreductase</keyword>
<evidence type="ECO:0000256" key="1">
    <source>
        <dbReference type="ARBA" id="ARBA00005854"/>
    </source>
</evidence>
<dbReference type="InterPro" id="IPR024531">
    <property type="entry name" value="Erythronate-4-P_DHase_dimer"/>
</dbReference>
<dbReference type="InterPro" id="IPR050418">
    <property type="entry name" value="D-iso_2-hydroxyacid_DH_PdxB"/>
</dbReference>
<dbReference type="Pfam" id="PF00389">
    <property type="entry name" value="2-Hacid_dh"/>
    <property type="match status" value="1"/>
</dbReference>
<feature type="domain" description="D-isomer specific 2-hydroxyacid dehydrogenase NAD-binding" evidence="8">
    <location>
        <begin position="111"/>
        <end position="254"/>
    </location>
</feature>
<protein>
    <submittedName>
        <fullName evidence="10">4-phosphoerythronate dehydrogenase</fullName>
        <ecNumber evidence="10">1.1.1.290</ecNumber>
    </submittedName>
</protein>
<evidence type="ECO:0000313" key="11">
    <source>
        <dbReference type="Proteomes" id="UP000218113"/>
    </source>
</evidence>